<comment type="caution">
    <text evidence="3">The sequence shown here is derived from an EMBL/GenBank/DDBJ whole genome shotgun (WGS) entry which is preliminary data.</text>
</comment>
<dbReference type="CDD" id="cd00048">
    <property type="entry name" value="DSRM_SF"/>
    <property type="match status" value="1"/>
</dbReference>
<evidence type="ECO:0000313" key="4">
    <source>
        <dbReference type="Proteomes" id="UP000075714"/>
    </source>
</evidence>
<feature type="domain" description="DRBM" evidence="2">
    <location>
        <begin position="49"/>
        <end position="90"/>
    </location>
</feature>
<evidence type="ECO:0000259" key="2">
    <source>
        <dbReference type="PROSITE" id="PS50137"/>
    </source>
</evidence>
<dbReference type="SMART" id="SM00358">
    <property type="entry name" value="DSRM"/>
    <property type="match status" value="2"/>
</dbReference>
<sequence>MVLDELRAQLAARPRLAYNGKPFAMLVHEACQKRLLTIQTSEYAEGGAFVCTLSLCAATGQTVITGRGTGPNKKDAKHNAAASCLDAMLQSGQMSPAELIGSMTTTNLSGLGVPGAAASIAATAMTQTQSIMQQGMYPRCAEVMARVHGTDAGRIKTVLMVLNEFAARNRMTELRSKQEARQAAAAAAVEALIANGYASVETVAHK</sequence>
<dbReference type="InterPro" id="IPR014720">
    <property type="entry name" value="dsRBD_dom"/>
</dbReference>
<dbReference type="EMBL" id="LSYV01000016">
    <property type="protein sequence ID" value="KXZ50708.1"/>
    <property type="molecule type" value="Genomic_DNA"/>
</dbReference>
<dbReference type="PROSITE" id="PS50137">
    <property type="entry name" value="DS_RBD"/>
    <property type="match status" value="1"/>
</dbReference>
<dbReference type="Proteomes" id="UP000075714">
    <property type="component" value="Unassembled WGS sequence"/>
</dbReference>
<gene>
    <name evidence="3" type="ORF">GPECTOR_15g392</name>
</gene>
<keyword evidence="1" id="KW-0694">RNA-binding</keyword>
<accession>A0A150GLQ0</accession>
<proteinExistence type="predicted"/>
<dbReference type="Gene3D" id="3.30.160.20">
    <property type="match status" value="1"/>
</dbReference>
<organism evidence="3 4">
    <name type="scientific">Gonium pectorale</name>
    <name type="common">Green alga</name>
    <dbReference type="NCBI Taxonomy" id="33097"/>
    <lineage>
        <taxon>Eukaryota</taxon>
        <taxon>Viridiplantae</taxon>
        <taxon>Chlorophyta</taxon>
        <taxon>core chlorophytes</taxon>
        <taxon>Chlorophyceae</taxon>
        <taxon>CS clade</taxon>
        <taxon>Chlamydomonadales</taxon>
        <taxon>Volvocaceae</taxon>
        <taxon>Gonium</taxon>
    </lineage>
</organism>
<name>A0A150GLQ0_GONPE</name>
<reference evidence="4" key="1">
    <citation type="journal article" date="2016" name="Nat. Commun.">
        <title>The Gonium pectorale genome demonstrates co-option of cell cycle regulation during the evolution of multicellularity.</title>
        <authorList>
            <person name="Hanschen E.R."/>
            <person name="Marriage T.N."/>
            <person name="Ferris P.J."/>
            <person name="Hamaji T."/>
            <person name="Toyoda A."/>
            <person name="Fujiyama A."/>
            <person name="Neme R."/>
            <person name="Noguchi H."/>
            <person name="Minakuchi Y."/>
            <person name="Suzuki M."/>
            <person name="Kawai-Toyooka H."/>
            <person name="Smith D.R."/>
            <person name="Sparks H."/>
            <person name="Anderson J."/>
            <person name="Bakaric R."/>
            <person name="Luria V."/>
            <person name="Karger A."/>
            <person name="Kirschner M.W."/>
            <person name="Durand P.M."/>
            <person name="Michod R.E."/>
            <person name="Nozaki H."/>
            <person name="Olson B.J."/>
        </authorList>
    </citation>
    <scope>NUCLEOTIDE SEQUENCE [LARGE SCALE GENOMIC DNA]</scope>
    <source>
        <strain evidence="4">NIES-2863</strain>
    </source>
</reference>
<dbReference type="GO" id="GO:0003723">
    <property type="term" value="F:RNA binding"/>
    <property type="evidence" value="ECO:0007669"/>
    <property type="project" value="UniProtKB-UniRule"/>
</dbReference>
<evidence type="ECO:0000256" key="1">
    <source>
        <dbReference type="PROSITE-ProRule" id="PRU00266"/>
    </source>
</evidence>
<dbReference type="Pfam" id="PF00035">
    <property type="entry name" value="dsrm"/>
    <property type="match status" value="1"/>
</dbReference>
<dbReference type="OrthoDB" id="542327at2759"/>
<dbReference type="AlphaFoldDB" id="A0A150GLQ0"/>
<keyword evidence="4" id="KW-1185">Reference proteome</keyword>
<evidence type="ECO:0000313" key="3">
    <source>
        <dbReference type="EMBL" id="KXZ50708.1"/>
    </source>
</evidence>
<dbReference type="SUPFAM" id="SSF54768">
    <property type="entry name" value="dsRNA-binding domain-like"/>
    <property type="match status" value="1"/>
</dbReference>
<protein>
    <recommendedName>
        <fullName evidence="2">DRBM domain-containing protein</fullName>
    </recommendedName>
</protein>